<reference evidence="1 2" key="1">
    <citation type="submission" date="2016-11" db="EMBL/GenBank/DDBJ databases">
        <title>Tenacibaculum sp. LPB0136, isolated from marine environment.</title>
        <authorList>
            <person name="Kim E."/>
            <person name="Yi H."/>
        </authorList>
    </citation>
    <scope>NUCLEOTIDE SEQUENCE [LARGE SCALE GENOMIC DNA]</scope>
    <source>
        <strain evidence="1 2">LPB0136</strain>
    </source>
</reference>
<protein>
    <submittedName>
        <fullName evidence="1">Oxidoreductase</fullName>
    </submittedName>
</protein>
<organism evidence="1 2">
    <name type="scientific">Tenacibaculum todarodis</name>
    <dbReference type="NCBI Taxonomy" id="1850252"/>
    <lineage>
        <taxon>Bacteria</taxon>
        <taxon>Pseudomonadati</taxon>
        <taxon>Bacteroidota</taxon>
        <taxon>Flavobacteriia</taxon>
        <taxon>Flavobacteriales</taxon>
        <taxon>Flavobacteriaceae</taxon>
        <taxon>Tenacibaculum</taxon>
    </lineage>
</organism>
<dbReference type="Gene3D" id="2.130.10.10">
    <property type="entry name" value="YVTN repeat-like/Quinoprotein amine dehydrogenase"/>
    <property type="match status" value="2"/>
</dbReference>
<dbReference type="InterPro" id="IPR036278">
    <property type="entry name" value="Sialidase_sf"/>
</dbReference>
<dbReference type="AlphaFoldDB" id="A0A1L3JH53"/>
<dbReference type="PANTHER" id="PTHR47199">
    <property type="entry name" value="PHOTOSYSTEM II STABILITY/ASSEMBLY FACTOR HCF136, CHLOROPLASTIC"/>
    <property type="match status" value="1"/>
</dbReference>
<dbReference type="PROSITE" id="PS51257">
    <property type="entry name" value="PROKAR_LIPOPROTEIN"/>
    <property type="match status" value="1"/>
</dbReference>
<name>A0A1L3JH53_9FLAO</name>
<dbReference type="OrthoDB" id="9813892at2"/>
<proteinExistence type="predicted"/>
<gene>
    <name evidence="1" type="ORF">LPB136_03380</name>
</gene>
<dbReference type="Proteomes" id="UP000181898">
    <property type="component" value="Chromosome"/>
</dbReference>
<dbReference type="CDD" id="cd15482">
    <property type="entry name" value="Sialidase_non-viral"/>
    <property type="match status" value="1"/>
</dbReference>
<dbReference type="KEGG" id="ten:LPB136_03380"/>
<sequence length="350" mass="38700">MNRLFILFSLAILTISCKNEYQPRNIDKVTIQEFKIDSTSIRAIQFLDENTLYYAGSKGDIGFTTDAGKTWKTIHINYNESIQPHFRSIASNGTDIFALSVGNPALLYKVSEGKETLVYKEEHEKVFYDSMKFFADGKHGIAVGDPTENCASIILTSDSGKTWSKIPCDKLPVFEDGEAFFAASNTNIKIIGNTVWIASGGKKSRILKSENKGQTWEIFDTPIIQGNGPQGMYSIDFTDKQTGIAIGGDYSKPTENKANKAVTKDGGKTWTLIADEQDPNYKSCVQYVPNTNGKEIFAVGKTGVSFSNDAGQTWTEVSKDAYYTIQFVNANTAWLSGNNKIGKLIIPKMK</sequence>
<dbReference type="SUPFAM" id="SSF50939">
    <property type="entry name" value="Sialidases"/>
    <property type="match status" value="1"/>
</dbReference>
<dbReference type="RefSeq" id="WP_072554786.1">
    <property type="nucleotide sequence ID" value="NZ_CP018155.1"/>
</dbReference>
<keyword evidence="2" id="KW-1185">Reference proteome</keyword>
<evidence type="ECO:0000313" key="2">
    <source>
        <dbReference type="Proteomes" id="UP000181898"/>
    </source>
</evidence>
<dbReference type="PANTHER" id="PTHR47199:SF2">
    <property type="entry name" value="PHOTOSYSTEM II STABILITY_ASSEMBLY FACTOR HCF136, CHLOROPLASTIC"/>
    <property type="match status" value="1"/>
</dbReference>
<accession>A0A1L3JH53</accession>
<dbReference type="EMBL" id="CP018155">
    <property type="protein sequence ID" value="APG64460.1"/>
    <property type="molecule type" value="Genomic_DNA"/>
</dbReference>
<dbReference type="STRING" id="1850252.LPB136_03380"/>
<evidence type="ECO:0000313" key="1">
    <source>
        <dbReference type="EMBL" id="APG64460.1"/>
    </source>
</evidence>
<dbReference type="InterPro" id="IPR015943">
    <property type="entry name" value="WD40/YVTN_repeat-like_dom_sf"/>
</dbReference>